<dbReference type="Proteomes" id="UP000672011">
    <property type="component" value="Chromosome"/>
</dbReference>
<reference evidence="2 3" key="1">
    <citation type="journal article" date="2021" name="Int. J. Syst. Evol. Microbiol.">
        <title>Faecalibacter bovis sp. nov., isolated from cow faeces.</title>
        <authorList>
            <person name="Li F."/>
            <person name="Zhao W."/>
            <person name="Hong Q."/>
            <person name="Shao Q."/>
            <person name="Song J."/>
            <person name="Yang S."/>
        </authorList>
    </citation>
    <scope>NUCLEOTIDE SEQUENCE [LARGE SCALE GENOMIC DNA]</scope>
    <source>
        <strain evidence="2 3">ZY171143</strain>
    </source>
</reference>
<feature type="transmembrane region" description="Helical" evidence="1">
    <location>
        <begin position="12"/>
        <end position="32"/>
    </location>
</feature>
<keyword evidence="1" id="KW-0812">Transmembrane</keyword>
<evidence type="ECO:0000256" key="1">
    <source>
        <dbReference type="SAM" id="Phobius"/>
    </source>
</evidence>
<organism evidence="2 3">
    <name type="scientific">Faecalibacter bovis</name>
    <dbReference type="NCBI Taxonomy" id="2898187"/>
    <lineage>
        <taxon>Bacteria</taxon>
        <taxon>Pseudomonadati</taxon>
        <taxon>Bacteroidota</taxon>
        <taxon>Flavobacteriia</taxon>
        <taxon>Flavobacteriales</taxon>
        <taxon>Weeksellaceae</taxon>
        <taxon>Faecalibacter</taxon>
    </lineage>
</organism>
<reference evidence="3" key="2">
    <citation type="submission" date="2021-04" db="EMBL/GenBank/DDBJ databases">
        <title>Taxonomy of Flavobacteriaceae bacterium ZY171143.</title>
        <authorList>
            <person name="Li F."/>
        </authorList>
    </citation>
    <scope>NUCLEOTIDE SEQUENCE [LARGE SCALE GENOMIC DNA]</scope>
    <source>
        <strain evidence="3">ZY171143</strain>
    </source>
</reference>
<keyword evidence="3" id="KW-1185">Reference proteome</keyword>
<keyword evidence="1" id="KW-1133">Transmembrane helix</keyword>
<evidence type="ECO:0008006" key="4">
    <source>
        <dbReference type="Google" id="ProtNLM"/>
    </source>
</evidence>
<name>A0ABX7X9Y9_9FLAO</name>
<dbReference type="EMBL" id="CP072842">
    <property type="protein sequence ID" value="QTV04702.1"/>
    <property type="molecule type" value="Genomic_DNA"/>
</dbReference>
<accession>A0ABX7X9Y9</accession>
<sequence>MIVKKWIKISSIVLASVIAILFVLSYFITILIHQQLPNIIAEKNDTPYNFSYQEVDFSILRSSLSLNDIEVSPKDSTTIKDSIDVTGKIKQIDVVGVNFFKLFKNKELAALKIKIKQPEVNYYQPSVKAKKDTAEVKVGQSIDINSLEIEGGNFNLFSSSGKDRLARVQNINIDFDGIYFNKRTVEKKIPFQFSNFKIEVDTMVFRMNNYQYMVSSHVKWSDEELILNDYRLKPIQKDGTKYAPNVTDADIFDIESPKLVLTKTDWGFDNQDKFYFKSDLIKFSNPTINIIAAKAAKAANKQEKSNVKINKSDAELINVKRFEIENGSVKMWYPDASKPKFYINNVVCNIDGIKMNSITKASEIPIDYKTFKIKLDSMYYELNEVQYLRAAKLDFTTKNLVLQDFKMKPLIKNNQFKNNYTSSNTLLDIEAPILKMNNNEWGFNNSQFYFKTNAIKLDDVKVQIINQKNEKTIAKNAEKAAKKFLINFDLIVDTIQVKKSQFIANKKFDFKNVNITLLGLKNFYSKELIANQLIVKNPNFTLFGQPERVTQREAVTSNSFNDIIKIKNTSVQNGTLNMIPYGRKNPNLTLKTFNLDFKNIKFDPTTIKNSIPFLYDNVLLHSKGLDFEMNEIYQLNTNDLKFHNGDLLVNNFKLIPKISRSAFVSNLKKEQDLYTLTINQITGKQVKWNIDEKKDFNLNANLFTLNGLDANIFRSKTPPDDTSRKSMFSEKLRKMKFGLAIKQLDIVQSKLEYAEEGPNSIGSGKLTFSNINAIGKNINSGFKKKSLPDLTLDWKSNFMGGNMFVKWVFNPMHTAENFSIKGHIKNLPMQNMDPFLRPYLKVSAEGNFDEVNFNINGNDNIANGKFDISYNNLKLNLLKDDMSERKVLSAIANVAVSKNTAGNKKEAEIKGVERDHQKSFFNFFLASLLDGLKQTLLIF</sequence>
<keyword evidence="1" id="KW-0472">Membrane</keyword>
<evidence type="ECO:0000313" key="3">
    <source>
        <dbReference type="Proteomes" id="UP000672011"/>
    </source>
</evidence>
<gene>
    <name evidence="2" type="ORF">J9309_07740</name>
</gene>
<proteinExistence type="predicted"/>
<evidence type="ECO:0000313" key="2">
    <source>
        <dbReference type="EMBL" id="QTV04702.1"/>
    </source>
</evidence>
<protein>
    <recommendedName>
        <fullName evidence="4">DUF748 domain-containing protein</fullName>
    </recommendedName>
</protein>
<dbReference type="RefSeq" id="WP_230475324.1">
    <property type="nucleotide sequence ID" value="NZ_CP072842.1"/>
</dbReference>